<dbReference type="Pfam" id="PF00071">
    <property type="entry name" value="Ras"/>
    <property type="match status" value="1"/>
</dbReference>
<evidence type="ECO:0000313" key="2">
    <source>
        <dbReference type="EMBL" id="PSN73835.1"/>
    </source>
</evidence>
<dbReference type="PRINTS" id="PR00449">
    <property type="entry name" value="RASTRNSFRMNG"/>
</dbReference>
<organism evidence="2 3">
    <name type="scientific">Corynespora cassiicola Philippines</name>
    <dbReference type="NCBI Taxonomy" id="1448308"/>
    <lineage>
        <taxon>Eukaryota</taxon>
        <taxon>Fungi</taxon>
        <taxon>Dikarya</taxon>
        <taxon>Ascomycota</taxon>
        <taxon>Pezizomycotina</taxon>
        <taxon>Dothideomycetes</taxon>
        <taxon>Pleosporomycetidae</taxon>
        <taxon>Pleosporales</taxon>
        <taxon>Corynesporascaceae</taxon>
        <taxon>Corynespora</taxon>
    </lineage>
</organism>
<dbReference type="Proteomes" id="UP000240883">
    <property type="component" value="Unassembled WGS sequence"/>
</dbReference>
<dbReference type="InterPro" id="IPR001806">
    <property type="entry name" value="Small_GTPase"/>
</dbReference>
<accession>A0A2T2P858</accession>
<keyword evidence="1" id="KW-0547">Nucleotide-binding</keyword>
<protein>
    <submittedName>
        <fullName evidence="2">P-loop containing nucleoside triphosphate hydrolase protein</fullName>
    </submittedName>
</protein>
<dbReference type="GO" id="GO:0003924">
    <property type="term" value="F:GTPase activity"/>
    <property type="evidence" value="ECO:0007669"/>
    <property type="project" value="InterPro"/>
</dbReference>
<keyword evidence="3" id="KW-1185">Reference proteome</keyword>
<sequence length="247" mass="27912">MPKNTERPLERRKVVVLGTSGVGKSCLVDMVSSPLLHLRSHFVLSRSQYTIGQHSVNYNPTCMQGSTAFLETDHVVWSLNIEDVNASRLPDYARIMSVVMQQANGVVLLYDITSQESFDYITTQGYMYVVGCRQPAREPPGRRFGCVLVGNKLDLADQKREVSTEVAQEWADIQGFDFFEVDTYSQAALRPIFLSLVKSMAREEKREAEEAAERDRTEWRIGERLSQGVDALVRGLADMGRKNSVRK</sequence>
<reference evidence="2 3" key="1">
    <citation type="journal article" date="2018" name="Front. Microbiol.">
        <title>Genome-Wide Analysis of Corynespora cassiicola Leaf Fall Disease Putative Effectors.</title>
        <authorList>
            <person name="Lopez D."/>
            <person name="Ribeiro S."/>
            <person name="Label P."/>
            <person name="Fumanal B."/>
            <person name="Venisse J.S."/>
            <person name="Kohler A."/>
            <person name="de Oliveira R.R."/>
            <person name="Labutti K."/>
            <person name="Lipzen A."/>
            <person name="Lail K."/>
            <person name="Bauer D."/>
            <person name="Ohm R.A."/>
            <person name="Barry K.W."/>
            <person name="Spatafora J."/>
            <person name="Grigoriev I.V."/>
            <person name="Martin F.M."/>
            <person name="Pujade-Renaud V."/>
        </authorList>
    </citation>
    <scope>NUCLEOTIDE SEQUENCE [LARGE SCALE GENOMIC DNA]</scope>
    <source>
        <strain evidence="2 3">Philippines</strain>
    </source>
</reference>
<dbReference type="Gene3D" id="3.40.50.300">
    <property type="entry name" value="P-loop containing nucleotide triphosphate hydrolases"/>
    <property type="match status" value="1"/>
</dbReference>
<dbReference type="PROSITE" id="PS51421">
    <property type="entry name" value="RAS"/>
    <property type="match status" value="1"/>
</dbReference>
<dbReference type="AlphaFoldDB" id="A0A2T2P858"/>
<evidence type="ECO:0000256" key="1">
    <source>
        <dbReference type="ARBA" id="ARBA00022741"/>
    </source>
</evidence>
<keyword evidence="2" id="KW-0378">Hydrolase</keyword>
<evidence type="ECO:0000313" key="3">
    <source>
        <dbReference type="Proteomes" id="UP000240883"/>
    </source>
</evidence>
<dbReference type="InterPro" id="IPR027417">
    <property type="entry name" value="P-loop_NTPase"/>
</dbReference>
<name>A0A2T2P858_CORCC</name>
<dbReference type="SUPFAM" id="SSF52540">
    <property type="entry name" value="P-loop containing nucleoside triphosphate hydrolases"/>
    <property type="match status" value="1"/>
</dbReference>
<proteinExistence type="predicted"/>
<dbReference type="PROSITE" id="PS51419">
    <property type="entry name" value="RAB"/>
    <property type="match status" value="1"/>
</dbReference>
<dbReference type="STRING" id="1448308.A0A2T2P858"/>
<dbReference type="PANTHER" id="PTHR47978">
    <property type="match status" value="1"/>
</dbReference>
<dbReference type="SMART" id="SM00175">
    <property type="entry name" value="RAB"/>
    <property type="match status" value="1"/>
</dbReference>
<dbReference type="EMBL" id="KZ678128">
    <property type="protein sequence ID" value="PSN73835.1"/>
    <property type="molecule type" value="Genomic_DNA"/>
</dbReference>
<dbReference type="GO" id="GO:0005525">
    <property type="term" value="F:GTP binding"/>
    <property type="evidence" value="ECO:0007669"/>
    <property type="project" value="InterPro"/>
</dbReference>
<dbReference type="OrthoDB" id="10002389at2759"/>
<gene>
    <name evidence="2" type="ORF">BS50DRAFT_492</name>
</gene>
<dbReference type="SMART" id="SM00173">
    <property type="entry name" value="RAS"/>
    <property type="match status" value="1"/>
</dbReference>